<dbReference type="EC" id="2.1.1.220" evidence="1"/>
<evidence type="ECO:0000313" key="11">
    <source>
        <dbReference type="Proteomes" id="UP000518266"/>
    </source>
</evidence>
<accession>A0A7J5Y588</accession>
<protein>
    <recommendedName>
        <fullName evidence="1">tRNA (adenine(58)-N(1))-methyltransferase</fullName>
        <ecNumber evidence="1">2.1.1.220</ecNumber>
    </recommendedName>
</protein>
<sequence>MAMQMPFAGLLLMHRLVRISSQRQLRSRFILHKCNRRQTRTFSTAFVNCNKNKGDDSDPSPLSSNLTFRQALLSKRRPLSPLERISSLMPQEALSPEVMQLRDEQNQEDPEEEANIHTQEEHEAIPKEEDSETHHASDAAMETDEDKGSIRLTLPGESLLVFGEPLVAEFRKKSRVEFKKMFGLEAGARLNSNWGMILHDDIAGQPAGRFLKTGRGIPILIRRPSLEDYVLYMKRGPAIAYPKDAATMMMMMDVSEGDCVLESGSGSGAMSLFLSRAVGCKGSVLSVEVREDHHKRAVLNYNRWRTAWSLRQREEWPDNVQFHRADLCTASSLIAGQGFNAVALDMVNPHLVLPTVIPHLHTGAVCAVYLANITQVIDLLEGLRCLALPLLCERIIEVPVREWLVAPARQKDGKYCVRKAPVPEGEQRRRQKQETITEEPAAFGSFPYIARPHPEQMSHTAFLVKLRKCERIIEERQQHTEAQGQHAEARRLYSSLIQSMEVSLDLRLHRLPARAGRPGGVISRLRAVVNGCDKAGFGDCAEDALKGEEAPGPGSNLALRSQRAQENGEEEGPRGIRVRPRSPYCRWAPLWCSDRSRFHTQ</sequence>
<dbReference type="InterPro" id="IPR054151">
    <property type="entry name" value="TR61B_FKBP-like"/>
</dbReference>
<dbReference type="GO" id="GO:0030488">
    <property type="term" value="P:tRNA methylation"/>
    <property type="evidence" value="ECO:0007669"/>
    <property type="project" value="InterPro"/>
</dbReference>
<feature type="region of interest" description="Disordered" evidence="7">
    <location>
        <begin position="100"/>
        <end position="147"/>
    </location>
</feature>
<gene>
    <name evidence="10" type="ORF">F7725_007735</name>
</gene>
<feature type="domain" description="tRNA (adenine(58)-N(1))-methyltransferase catalytic subunit TRM61 C-terminal" evidence="8">
    <location>
        <begin position="233"/>
        <end position="464"/>
    </location>
</feature>
<evidence type="ECO:0000256" key="4">
    <source>
        <dbReference type="ARBA" id="ARBA00022691"/>
    </source>
</evidence>
<evidence type="ECO:0000256" key="5">
    <source>
        <dbReference type="ARBA" id="ARBA00022694"/>
    </source>
</evidence>
<dbReference type="Pfam" id="PF08704">
    <property type="entry name" value="GCD14"/>
    <property type="match status" value="1"/>
</dbReference>
<dbReference type="PANTHER" id="PTHR12133:SF1">
    <property type="entry name" value="TRNA (ADENINE(58)-N(1))-METHYLTRANSFERASE, MITOCHONDRIAL"/>
    <property type="match status" value="1"/>
</dbReference>
<evidence type="ECO:0000256" key="2">
    <source>
        <dbReference type="ARBA" id="ARBA00022603"/>
    </source>
</evidence>
<evidence type="ECO:0000259" key="9">
    <source>
        <dbReference type="Pfam" id="PF21985"/>
    </source>
</evidence>
<dbReference type="OrthoDB" id="5585464at2759"/>
<name>A0A7J5Y588_DISMA</name>
<dbReference type="SUPFAM" id="SSF53335">
    <property type="entry name" value="S-adenosyl-L-methionine-dependent methyltransferases"/>
    <property type="match status" value="1"/>
</dbReference>
<evidence type="ECO:0000256" key="7">
    <source>
        <dbReference type="SAM" id="MobiDB-lite"/>
    </source>
</evidence>
<proteinExistence type="predicted"/>
<dbReference type="InterPro" id="IPR014816">
    <property type="entry name" value="tRNA_MeTrfase_Gcd14"/>
</dbReference>
<feature type="domain" description="TR61B FKBP-like" evidence="9">
    <location>
        <begin position="162"/>
        <end position="216"/>
    </location>
</feature>
<evidence type="ECO:0000313" key="10">
    <source>
        <dbReference type="EMBL" id="KAF3844572.1"/>
    </source>
</evidence>
<dbReference type="Gene3D" id="3.10.330.20">
    <property type="match status" value="1"/>
</dbReference>
<dbReference type="Gene3D" id="3.40.50.150">
    <property type="entry name" value="Vaccinia Virus protein VP39"/>
    <property type="match status" value="1"/>
</dbReference>
<comment type="catalytic activity">
    <reaction evidence="6">
        <text>an adenosine in mRNA + S-adenosyl-L-methionine = an N(1)-methyladenosine in mRNA + S-adenosyl-L-homocysteine + H(+)</text>
        <dbReference type="Rhea" id="RHEA:55392"/>
        <dbReference type="Rhea" id="RHEA-COMP:12414"/>
        <dbReference type="Rhea" id="RHEA-COMP:12415"/>
        <dbReference type="ChEBI" id="CHEBI:15378"/>
        <dbReference type="ChEBI" id="CHEBI:57856"/>
        <dbReference type="ChEBI" id="CHEBI:59789"/>
        <dbReference type="ChEBI" id="CHEBI:74411"/>
        <dbReference type="ChEBI" id="CHEBI:74491"/>
    </reaction>
</comment>
<dbReference type="InterPro" id="IPR029063">
    <property type="entry name" value="SAM-dependent_MTases_sf"/>
</dbReference>
<dbReference type="GO" id="GO:0160107">
    <property type="term" value="F:tRNA (adenine(58)-N1)-methyltransferase activity"/>
    <property type="evidence" value="ECO:0007669"/>
    <property type="project" value="UniProtKB-EC"/>
</dbReference>
<comment type="caution">
    <text evidence="10">The sequence shown here is derived from an EMBL/GenBank/DDBJ whole genome shotgun (WGS) entry which is preliminary data.</text>
</comment>
<dbReference type="EMBL" id="JAAKFY010000015">
    <property type="protein sequence ID" value="KAF3844572.1"/>
    <property type="molecule type" value="Genomic_DNA"/>
</dbReference>
<dbReference type="Proteomes" id="UP000518266">
    <property type="component" value="Unassembled WGS sequence"/>
</dbReference>
<keyword evidence="11" id="KW-1185">Reference proteome</keyword>
<reference evidence="10 11" key="1">
    <citation type="submission" date="2020-03" db="EMBL/GenBank/DDBJ databases">
        <title>Dissostichus mawsoni Genome sequencing and assembly.</title>
        <authorList>
            <person name="Park H."/>
        </authorList>
    </citation>
    <scope>NUCLEOTIDE SEQUENCE [LARGE SCALE GENOMIC DNA]</scope>
    <source>
        <strain evidence="10">DM0001</strain>
        <tissue evidence="10">Muscle</tissue>
    </source>
</reference>
<dbReference type="FunFam" id="3.40.50.150:FF:000181">
    <property type="entry name" value="tRNA (Adenine(58)-N(1))-methyltransferase, mitochondrial isoform X4"/>
    <property type="match status" value="1"/>
</dbReference>
<evidence type="ECO:0000256" key="3">
    <source>
        <dbReference type="ARBA" id="ARBA00022679"/>
    </source>
</evidence>
<dbReference type="PANTHER" id="PTHR12133">
    <property type="entry name" value="TRNA (ADENINE(58)-N(1))-METHYLTRANSFERASE"/>
    <property type="match status" value="1"/>
</dbReference>
<dbReference type="FunFam" id="3.10.330.20:FF:000003">
    <property type="entry name" value="tRNA (Adenine(58)-N(1))-methyltransferase, mitochondrial isoform X1"/>
    <property type="match status" value="1"/>
</dbReference>
<keyword evidence="4" id="KW-0949">S-adenosyl-L-methionine</keyword>
<dbReference type="Pfam" id="PF21985">
    <property type="entry name" value="TR61B_FKBP-like"/>
    <property type="match status" value="1"/>
</dbReference>
<dbReference type="GO" id="GO:0031515">
    <property type="term" value="C:tRNA (m1A) methyltransferase complex"/>
    <property type="evidence" value="ECO:0007669"/>
    <property type="project" value="InterPro"/>
</dbReference>
<dbReference type="PROSITE" id="PS51620">
    <property type="entry name" value="SAM_TRM61"/>
    <property type="match status" value="1"/>
</dbReference>
<keyword evidence="5" id="KW-0819">tRNA processing</keyword>
<keyword evidence="2" id="KW-0489">Methyltransferase</keyword>
<dbReference type="AlphaFoldDB" id="A0A7J5Y588"/>
<evidence type="ECO:0000256" key="6">
    <source>
        <dbReference type="ARBA" id="ARBA00048481"/>
    </source>
</evidence>
<evidence type="ECO:0000256" key="1">
    <source>
        <dbReference type="ARBA" id="ARBA00012796"/>
    </source>
</evidence>
<keyword evidence="3" id="KW-0808">Transferase</keyword>
<dbReference type="InterPro" id="IPR049470">
    <property type="entry name" value="TRM61_C"/>
</dbReference>
<feature type="region of interest" description="Disordered" evidence="7">
    <location>
        <begin position="546"/>
        <end position="578"/>
    </location>
</feature>
<evidence type="ECO:0000259" key="8">
    <source>
        <dbReference type="Pfam" id="PF08704"/>
    </source>
</evidence>
<dbReference type="GO" id="GO:0005739">
    <property type="term" value="C:mitochondrion"/>
    <property type="evidence" value="ECO:0007669"/>
    <property type="project" value="TreeGrafter"/>
</dbReference>
<organism evidence="10 11">
    <name type="scientific">Dissostichus mawsoni</name>
    <name type="common">Antarctic cod</name>
    <dbReference type="NCBI Taxonomy" id="36200"/>
    <lineage>
        <taxon>Eukaryota</taxon>
        <taxon>Metazoa</taxon>
        <taxon>Chordata</taxon>
        <taxon>Craniata</taxon>
        <taxon>Vertebrata</taxon>
        <taxon>Euteleostomi</taxon>
        <taxon>Actinopterygii</taxon>
        <taxon>Neopterygii</taxon>
        <taxon>Teleostei</taxon>
        <taxon>Neoteleostei</taxon>
        <taxon>Acanthomorphata</taxon>
        <taxon>Eupercaria</taxon>
        <taxon>Perciformes</taxon>
        <taxon>Notothenioidei</taxon>
        <taxon>Nototheniidae</taxon>
        <taxon>Dissostichus</taxon>
    </lineage>
</organism>
<feature type="compositionally biased region" description="Basic and acidic residues" evidence="7">
    <location>
        <begin position="114"/>
        <end position="137"/>
    </location>
</feature>
<dbReference type="CDD" id="cd02440">
    <property type="entry name" value="AdoMet_MTases"/>
    <property type="match status" value="1"/>
</dbReference>